<comment type="catalytic activity">
    <reaction evidence="1">
        <text>Hydrolysis of terminal (1-&gt;4)-linked alpha-D-glucose residues successively from non-reducing ends of the chains with release of beta-D-glucose.</text>
        <dbReference type="EC" id="3.2.1.3"/>
    </reaction>
</comment>
<keyword evidence="10" id="KW-1185">Reference proteome</keyword>
<reference evidence="9 10" key="1">
    <citation type="submission" date="2020-08" db="EMBL/GenBank/DDBJ databases">
        <title>Genomic Encyclopedia of Type Strains, Phase IV (KMG-IV): sequencing the most valuable type-strain genomes for metagenomic binning, comparative biology and taxonomic classification.</title>
        <authorList>
            <person name="Goeker M."/>
        </authorList>
    </citation>
    <scope>NUCLEOTIDE SEQUENCE [LARGE SCALE GENOMIC DNA]</scope>
    <source>
        <strain evidence="9 10">DSM 15743</strain>
    </source>
</reference>
<dbReference type="RefSeq" id="WP_161634621.1">
    <property type="nucleotide sequence ID" value="NZ_JACIDC010000001.1"/>
</dbReference>
<dbReference type="EMBL" id="JACIDC010000001">
    <property type="protein sequence ID" value="MBB4038458.1"/>
    <property type="molecule type" value="Genomic_DNA"/>
</dbReference>
<dbReference type="InterPro" id="IPR000165">
    <property type="entry name" value="Glucoamylase"/>
</dbReference>
<keyword evidence="6 9" id="KW-0326">Glycosidase</keyword>
<gene>
    <name evidence="9" type="ORF">GGR34_000087</name>
</gene>
<evidence type="ECO:0000313" key="9">
    <source>
        <dbReference type="EMBL" id="MBB4038458.1"/>
    </source>
</evidence>
<dbReference type="PANTHER" id="PTHR31616">
    <property type="entry name" value="TREHALASE"/>
    <property type="match status" value="1"/>
</dbReference>
<proteinExistence type="inferred from homology"/>
<name>A0A7W6N612_9HYPH</name>
<evidence type="ECO:0000313" key="10">
    <source>
        <dbReference type="Proteomes" id="UP000519439"/>
    </source>
</evidence>
<keyword evidence="7" id="KW-0624">Polysaccharide degradation</keyword>
<dbReference type="InterPro" id="IPR008928">
    <property type="entry name" value="6-hairpin_glycosidase_sf"/>
</dbReference>
<feature type="domain" description="GH15-like" evidence="8">
    <location>
        <begin position="30"/>
        <end position="451"/>
    </location>
</feature>
<dbReference type="GO" id="GO:0000272">
    <property type="term" value="P:polysaccharide catabolic process"/>
    <property type="evidence" value="ECO:0007669"/>
    <property type="project" value="UniProtKB-KW"/>
</dbReference>
<organism evidence="9 10">
    <name type="scientific">Microvirga flocculans</name>
    <dbReference type="NCBI Taxonomy" id="217168"/>
    <lineage>
        <taxon>Bacteria</taxon>
        <taxon>Pseudomonadati</taxon>
        <taxon>Pseudomonadota</taxon>
        <taxon>Alphaproteobacteria</taxon>
        <taxon>Hyphomicrobiales</taxon>
        <taxon>Methylobacteriaceae</taxon>
        <taxon>Microvirga</taxon>
    </lineage>
</organism>
<evidence type="ECO:0000256" key="2">
    <source>
        <dbReference type="ARBA" id="ARBA00006188"/>
    </source>
</evidence>
<evidence type="ECO:0000259" key="8">
    <source>
        <dbReference type="Pfam" id="PF00723"/>
    </source>
</evidence>
<dbReference type="Pfam" id="PF00723">
    <property type="entry name" value="Glyco_hydro_15"/>
    <property type="match status" value="1"/>
</dbReference>
<dbReference type="InterPro" id="IPR011613">
    <property type="entry name" value="GH15-like"/>
</dbReference>
<dbReference type="AlphaFoldDB" id="A0A7W6N612"/>
<keyword evidence="4 9" id="KW-0378">Hydrolase</keyword>
<dbReference type="PRINTS" id="PR00736">
    <property type="entry name" value="GLHYDRLASE15"/>
</dbReference>
<evidence type="ECO:0000256" key="1">
    <source>
        <dbReference type="ARBA" id="ARBA00001863"/>
    </source>
</evidence>
<dbReference type="EC" id="3.2.1.3" evidence="3"/>
<evidence type="ECO:0000256" key="3">
    <source>
        <dbReference type="ARBA" id="ARBA00012593"/>
    </source>
</evidence>
<evidence type="ECO:0000256" key="5">
    <source>
        <dbReference type="ARBA" id="ARBA00023277"/>
    </source>
</evidence>
<accession>A0A7W6N612</accession>
<evidence type="ECO:0000256" key="7">
    <source>
        <dbReference type="ARBA" id="ARBA00023326"/>
    </source>
</evidence>
<dbReference type="Proteomes" id="UP000519439">
    <property type="component" value="Unassembled WGS sequence"/>
</dbReference>
<sequence>MTCSSVAILRSVSATDRVMRREAFGQRIVPKAGSIVAAPETDLSGGDPDYFFHWLRDSALVMDALRLLYRGGRLPDAATIFDDFVAFSLALNRLDGVSFLRHARIRETVRQDHLAYLRSDDDLMHAAGEALPGEVRFNPDGTLDIVRWNRPQNDGPALRALSLLRWRESGLFGEVAAQLLAQDLAFVERHWAEPCYDLWEEKLGHHDYTRLVQMAALEDGAAWMAETGKSQQAQRLHSAAHALREELDRHWSAEEGCYRSRSDAPRGAGDRALDTSVVLAVLHANRGEGAHSVLDPKVHATFDKLEELFTAEYRINAALPAGRGPAMGRYAGDRYVSGGAWYMTTLAAAEFFYRLAGRVAQGCSLECSADNASFLVRVLKSRPTGSRLPSEEIDRAALTDALLGRGDAFMTTVRDYTPDSGELSEQFDRTTGRQTSAKNLAWSYAAFITAYEARRRATSPKSA</sequence>
<evidence type="ECO:0000256" key="4">
    <source>
        <dbReference type="ARBA" id="ARBA00022801"/>
    </source>
</evidence>
<comment type="caution">
    <text evidence="9">The sequence shown here is derived from an EMBL/GenBank/DDBJ whole genome shotgun (WGS) entry which is preliminary data.</text>
</comment>
<dbReference type="PANTHER" id="PTHR31616:SF9">
    <property type="entry name" value="GLUCOAMYLASE, INTRACELLULAR SPORULATION-SPECIFIC"/>
    <property type="match status" value="1"/>
</dbReference>
<dbReference type="Gene3D" id="1.50.10.10">
    <property type="match status" value="1"/>
</dbReference>
<dbReference type="GO" id="GO:0004339">
    <property type="term" value="F:glucan 1,4-alpha-glucosidase activity"/>
    <property type="evidence" value="ECO:0007669"/>
    <property type="project" value="UniProtKB-EC"/>
</dbReference>
<keyword evidence="5" id="KW-0119">Carbohydrate metabolism</keyword>
<comment type="similarity">
    <text evidence="2">Belongs to the glycosyl hydrolase 15 family.</text>
</comment>
<evidence type="ECO:0000256" key="6">
    <source>
        <dbReference type="ARBA" id="ARBA00023295"/>
    </source>
</evidence>
<dbReference type="SUPFAM" id="SSF48208">
    <property type="entry name" value="Six-hairpin glycosidases"/>
    <property type="match status" value="1"/>
</dbReference>
<protein>
    <recommendedName>
        <fullName evidence="3">glucan 1,4-alpha-glucosidase</fullName>
        <ecNumber evidence="3">3.2.1.3</ecNumber>
    </recommendedName>
</protein>
<dbReference type="InterPro" id="IPR012341">
    <property type="entry name" value="6hp_glycosidase-like_sf"/>
</dbReference>